<keyword evidence="3" id="KW-1185">Reference proteome</keyword>
<dbReference type="Gene3D" id="1.25.40.10">
    <property type="entry name" value="Tetratricopeptide repeat domain"/>
    <property type="match status" value="1"/>
</dbReference>
<dbReference type="InterPro" id="IPR011990">
    <property type="entry name" value="TPR-like_helical_dom_sf"/>
</dbReference>
<comment type="caution">
    <text evidence="2">The sequence shown here is derived from an EMBL/GenBank/DDBJ whole genome shotgun (WGS) entry which is preliminary data.</text>
</comment>
<evidence type="ECO:0000313" key="3">
    <source>
        <dbReference type="Proteomes" id="UP000820977"/>
    </source>
</evidence>
<dbReference type="RefSeq" id="WP_172345524.1">
    <property type="nucleotide sequence ID" value="NZ_CASYYZ010000077.1"/>
</dbReference>
<feature type="repeat" description="TPR" evidence="1">
    <location>
        <begin position="525"/>
        <end position="558"/>
    </location>
</feature>
<proteinExistence type="predicted"/>
<reference evidence="2 3" key="1">
    <citation type="submission" date="2020-05" db="EMBL/GenBank/DDBJ databases">
        <title>Distinct polysaccharide utilization as determinants for interspecies competition between intestinal Prevotella spp.</title>
        <authorList>
            <person name="Galvez E.J.C."/>
            <person name="Iljazovic A."/>
            <person name="Strowig T."/>
        </authorList>
    </citation>
    <scope>NUCLEOTIDE SEQUENCE [LARGE SCALE GENOMIC DNA]</scope>
    <source>
        <strain evidence="2 3">PCHR</strain>
    </source>
</reference>
<keyword evidence="1" id="KW-0802">TPR repeat</keyword>
<dbReference type="Pfam" id="PF13432">
    <property type="entry name" value="TPR_16"/>
    <property type="match status" value="1"/>
</dbReference>
<sequence>MKKASEQLKAALDSIATLNMERALRCVRDVKDKEAFARYADEVERIEEDYRLMVDYINLGYNDPERDNVYLKLLQRLYRTVSNMRMACLISNCPPFAEASRRAEYCPADSEKIRSMLENYVTDVALLGLESPETRRSKARAIYSRHNEVMQALFSRIMISVQWSENEALFMEDILLSPVVDTVDARLIVSAVMLAAMNSFDPRKFSVMMNVYLKTTDEHLRQRALVGWVLSLIGFSGDAELGFVLFPECDIMLRKACSDERTAREIADLQKQIMFCMDAEKDHDRIQKDIMPTLLKSNNFNITRFGITEKEEDPMQDVFDPGASEHTMEAMEASFRKMIDMQKEGSDIYFGGFSQMKRFTFFSSIANWFYPFFTEHADISYTTDKLDNSRFMQILLDNGPFCDSDKYSFVLAMSSVIDKLPENMREMLGSGDALGHTVSDIDKENPAYIRRMYLQDLFRFFRLYPQRDCLVKAFSAPSHIFVAGVVFRHEGLDRYMAELASFMLKRRDYDSLSVLVNGYHNDDDVKWLLVEGMYYLETARPDVAMDRFDRILELQPDNERATAMLAKACLVQGEAEEAEMHYEKLCMLNPDNIGYALNYCVALTETEKYDEAVTMLYKLNYEHPESLETVRVLAWGLMGQGRLEQAEKEYERLLGSDKVTGNDYLNAGYCKWFRGELSAAAVLFRKYKETEIVTTQQNGDPLTIENVFLNDWIMLERNGITPVSYRLMVSLVDAVEKDDDDEQPM</sequence>
<protein>
    <submittedName>
        <fullName evidence="2">Tetratricopeptide repeat protein</fullName>
    </submittedName>
</protein>
<dbReference type="EMBL" id="JABKKJ010000026">
    <property type="protein sequence ID" value="NPE26056.1"/>
    <property type="molecule type" value="Genomic_DNA"/>
</dbReference>
<gene>
    <name evidence="2" type="ORF">HPS54_11145</name>
</gene>
<dbReference type="SUPFAM" id="SSF48452">
    <property type="entry name" value="TPR-like"/>
    <property type="match status" value="1"/>
</dbReference>
<name>A0ABX2B3G0_9BACT</name>
<dbReference type="Proteomes" id="UP000820977">
    <property type="component" value="Unassembled WGS sequence"/>
</dbReference>
<dbReference type="PROSITE" id="PS50005">
    <property type="entry name" value="TPR"/>
    <property type="match status" value="1"/>
</dbReference>
<dbReference type="InterPro" id="IPR019734">
    <property type="entry name" value="TPR_rpt"/>
</dbReference>
<evidence type="ECO:0000313" key="2">
    <source>
        <dbReference type="EMBL" id="NPE26056.1"/>
    </source>
</evidence>
<accession>A0ABX2B3G0</accession>
<organism evidence="2 3">
    <name type="scientific">Xylanibacter caecicola</name>
    <dbReference type="NCBI Taxonomy" id="2736294"/>
    <lineage>
        <taxon>Bacteria</taxon>
        <taxon>Pseudomonadati</taxon>
        <taxon>Bacteroidota</taxon>
        <taxon>Bacteroidia</taxon>
        <taxon>Bacteroidales</taxon>
        <taxon>Prevotellaceae</taxon>
        <taxon>Xylanibacter</taxon>
    </lineage>
</organism>
<evidence type="ECO:0000256" key="1">
    <source>
        <dbReference type="PROSITE-ProRule" id="PRU00339"/>
    </source>
</evidence>